<organism evidence="2 3">
    <name type="scientific">Paraflavitalea soli</name>
    <dbReference type="NCBI Taxonomy" id="2315862"/>
    <lineage>
        <taxon>Bacteria</taxon>
        <taxon>Pseudomonadati</taxon>
        <taxon>Bacteroidota</taxon>
        <taxon>Chitinophagia</taxon>
        <taxon>Chitinophagales</taxon>
        <taxon>Chitinophagaceae</taxon>
        <taxon>Paraflavitalea</taxon>
    </lineage>
</organism>
<evidence type="ECO:0000256" key="1">
    <source>
        <dbReference type="SAM" id="SignalP"/>
    </source>
</evidence>
<keyword evidence="3" id="KW-1185">Reference proteome</keyword>
<feature type="chain" id="PRO_5017640266" description="DUF695 domain-containing protein" evidence="1">
    <location>
        <begin position="22"/>
        <end position="244"/>
    </location>
</feature>
<evidence type="ECO:0000313" key="3">
    <source>
        <dbReference type="Proteomes" id="UP000263900"/>
    </source>
</evidence>
<evidence type="ECO:0000313" key="2">
    <source>
        <dbReference type="EMBL" id="AXY73175.1"/>
    </source>
</evidence>
<keyword evidence="1" id="KW-0732">Signal</keyword>
<proteinExistence type="predicted"/>
<name>A0A3B7MNI0_9BACT</name>
<sequence length="244" mass="28168">MYTMKNWITIALICMTMHTTAQNNNIAHFSVWKPKHGQEHNFEQGYKQHLQWHAANKDRWNWYGWYVISGPRVDYFIDATFQHAWSDFDRPVNPAGDAADNALHTEPFGDFKGSFKVKYLPALSIADTQSLQSNFLRYITLTTTDMTQAKSCLAKLKNLYQTKGLKHFLLYEMVDGGQLNQLLLLIGCHNFEAFGQTDNIREELSNIENQLQRKVFTEIQAENLRYKADMSLFPSALPGPAQRP</sequence>
<protein>
    <recommendedName>
        <fullName evidence="4">DUF695 domain-containing protein</fullName>
    </recommendedName>
</protein>
<accession>A0A3B7MNI0</accession>
<feature type="signal peptide" evidence="1">
    <location>
        <begin position="1"/>
        <end position="21"/>
    </location>
</feature>
<gene>
    <name evidence="2" type="ORF">D3H65_03935</name>
</gene>
<dbReference type="Proteomes" id="UP000263900">
    <property type="component" value="Chromosome"/>
</dbReference>
<reference evidence="2 3" key="1">
    <citation type="submission" date="2018-09" db="EMBL/GenBank/DDBJ databases">
        <title>Genome sequencing of strain 6GH32-13.</title>
        <authorList>
            <person name="Weon H.-Y."/>
            <person name="Heo J."/>
            <person name="Kwon S.-W."/>
        </authorList>
    </citation>
    <scope>NUCLEOTIDE SEQUENCE [LARGE SCALE GENOMIC DNA]</scope>
    <source>
        <strain evidence="2 3">5GH32-13</strain>
    </source>
</reference>
<evidence type="ECO:0008006" key="4">
    <source>
        <dbReference type="Google" id="ProtNLM"/>
    </source>
</evidence>
<dbReference type="OrthoDB" id="795133at2"/>
<dbReference type="EMBL" id="CP032157">
    <property type="protein sequence ID" value="AXY73175.1"/>
    <property type="molecule type" value="Genomic_DNA"/>
</dbReference>
<dbReference type="AlphaFoldDB" id="A0A3B7MNI0"/>
<dbReference type="KEGG" id="pseg:D3H65_03935"/>